<gene>
    <name evidence="2" type="ORF">B5766_00110</name>
</gene>
<reference evidence="3" key="1">
    <citation type="submission" date="2017-03" db="EMBL/GenBank/DDBJ databases">
        <authorList>
            <person name="Lund M.B."/>
        </authorList>
    </citation>
    <scope>NUCLEOTIDE SEQUENCE [LARGE SCALE GENOMIC DNA]</scope>
</reference>
<sequence>MIRDAVDGLTLTRRASSSRPSRSVRRNYNNRAATTAGIDPGCVRARGIIVYPLVTGVNRPRMRAGARGPIL</sequence>
<name>A0A2A6FVT6_9MICO</name>
<protein>
    <submittedName>
        <fullName evidence="2">Uncharacterized protein</fullName>
    </submittedName>
</protein>
<proteinExistence type="predicted"/>
<evidence type="ECO:0000313" key="2">
    <source>
        <dbReference type="EMBL" id="PDQ36563.1"/>
    </source>
</evidence>
<feature type="compositionally biased region" description="Low complexity" evidence="1">
    <location>
        <begin position="13"/>
        <end position="33"/>
    </location>
</feature>
<evidence type="ECO:0000256" key="1">
    <source>
        <dbReference type="SAM" id="MobiDB-lite"/>
    </source>
</evidence>
<evidence type="ECO:0000313" key="3">
    <source>
        <dbReference type="Proteomes" id="UP000219994"/>
    </source>
</evidence>
<comment type="caution">
    <text evidence="2">The sequence shown here is derived from an EMBL/GenBank/DDBJ whole genome shotgun (WGS) entry which is preliminary data.</text>
</comment>
<dbReference type="Proteomes" id="UP000219994">
    <property type="component" value="Unassembled WGS sequence"/>
</dbReference>
<dbReference type="AlphaFoldDB" id="A0A2A6FVT6"/>
<organism evidence="2 3">
    <name type="scientific">Candidatus Lumbricidiphila eiseniae</name>
    <dbReference type="NCBI Taxonomy" id="1969409"/>
    <lineage>
        <taxon>Bacteria</taxon>
        <taxon>Bacillati</taxon>
        <taxon>Actinomycetota</taxon>
        <taxon>Actinomycetes</taxon>
        <taxon>Micrococcales</taxon>
        <taxon>Microbacteriaceae</taxon>
        <taxon>Candidatus Lumbricidiphila</taxon>
    </lineage>
</organism>
<feature type="region of interest" description="Disordered" evidence="1">
    <location>
        <begin position="1"/>
        <end position="34"/>
    </location>
</feature>
<dbReference type="EMBL" id="NAEP01000003">
    <property type="protein sequence ID" value="PDQ36563.1"/>
    <property type="molecule type" value="Genomic_DNA"/>
</dbReference>
<accession>A0A2A6FVT6</accession>